<organism evidence="1 2">
    <name type="scientific">Porites lobata</name>
    <dbReference type="NCBI Taxonomy" id="104759"/>
    <lineage>
        <taxon>Eukaryota</taxon>
        <taxon>Metazoa</taxon>
        <taxon>Cnidaria</taxon>
        <taxon>Anthozoa</taxon>
        <taxon>Hexacorallia</taxon>
        <taxon>Scleractinia</taxon>
        <taxon>Fungiina</taxon>
        <taxon>Poritidae</taxon>
        <taxon>Porites</taxon>
    </lineage>
</organism>
<dbReference type="EMBL" id="CALNXK010000128">
    <property type="protein sequence ID" value="CAH3164072.1"/>
    <property type="molecule type" value="Genomic_DNA"/>
</dbReference>
<sequence>AVPTQCLSCGPGFDAANCVIRFQEEDQTCANSEESLGTTHCGTAAIKFVGYGTNVTWTGIFRGCFDCSDKTAACFAIGGFLRPRGLTVLQCEIECCSSSKCNTQFPSLSLNAVTVFSPNVSGGTKQCQGCLGGSPYQCSYLKRPQICATDFNSLGTTHCGSAIIKYREQRSGRISQSVLRGCINCADKKIACAAIRGGIKTQLGTLLECEIECCTGDNCNEDTIDTGPGQCIKCANSQFGPLRTCGSSVQWNQICLIDPSSLGASHCGSAAIKYLDFSDETIKTDVIRGCFNCSDKKAACLTLGGYLKTFRVTLLECEIECCDSSNCNTQKLSLTQDAVRVFPPGNKY</sequence>
<evidence type="ECO:0000313" key="2">
    <source>
        <dbReference type="Proteomes" id="UP001159405"/>
    </source>
</evidence>
<dbReference type="Proteomes" id="UP001159405">
    <property type="component" value="Unassembled WGS sequence"/>
</dbReference>
<evidence type="ECO:0000313" key="1">
    <source>
        <dbReference type="EMBL" id="CAH3164072.1"/>
    </source>
</evidence>
<gene>
    <name evidence="1" type="ORF">PLOB_00006136</name>
</gene>
<proteinExistence type="predicted"/>
<feature type="non-terminal residue" evidence="1">
    <location>
        <position position="1"/>
    </location>
</feature>
<protein>
    <submittedName>
        <fullName evidence="1">Uncharacterized protein</fullName>
    </submittedName>
</protein>
<reference evidence="1 2" key="1">
    <citation type="submission" date="2022-05" db="EMBL/GenBank/DDBJ databases">
        <authorList>
            <consortium name="Genoscope - CEA"/>
            <person name="William W."/>
        </authorList>
    </citation>
    <scope>NUCLEOTIDE SEQUENCE [LARGE SCALE GENOMIC DNA]</scope>
</reference>
<keyword evidence="2" id="KW-1185">Reference proteome</keyword>
<comment type="caution">
    <text evidence="1">The sequence shown here is derived from an EMBL/GenBank/DDBJ whole genome shotgun (WGS) entry which is preliminary data.</text>
</comment>
<accession>A0ABN8QGB7</accession>
<name>A0ABN8QGB7_9CNID</name>